<feature type="signal peptide" evidence="2">
    <location>
        <begin position="1"/>
        <end position="23"/>
    </location>
</feature>
<reference evidence="4" key="3">
    <citation type="submission" date="2015-06" db="UniProtKB">
        <authorList>
            <consortium name="EnsemblMetazoa"/>
        </authorList>
    </citation>
    <scope>IDENTIFICATION</scope>
</reference>
<proteinExistence type="predicted"/>
<evidence type="ECO:0000256" key="2">
    <source>
        <dbReference type="SAM" id="SignalP"/>
    </source>
</evidence>
<evidence type="ECO:0008006" key="6">
    <source>
        <dbReference type="Google" id="ProtNLM"/>
    </source>
</evidence>
<evidence type="ECO:0000313" key="3">
    <source>
        <dbReference type="EMBL" id="ELU14966.1"/>
    </source>
</evidence>
<evidence type="ECO:0000256" key="1">
    <source>
        <dbReference type="SAM" id="Phobius"/>
    </source>
</evidence>
<evidence type="ECO:0000313" key="5">
    <source>
        <dbReference type="Proteomes" id="UP000014760"/>
    </source>
</evidence>
<dbReference type="EnsemblMetazoa" id="CapteT205451">
    <property type="protein sequence ID" value="CapteP205451"/>
    <property type="gene ID" value="CapteG205451"/>
</dbReference>
<feature type="transmembrane region" description="Helical" evidence="1">
    <location>
        <begin position="34"/>
        <end position="52"/>
    </location>
</feature>
<sequence length="151" mass="16989">MSLFTSFMLLLLLLVNYTPPTSHSKLGSFYCYDIIGVAMAAFLSIMVANISYTKSKMSVWLLQIVRKSEVILCIRTPKSQTNTGTPENTNGNKDWLRLASWLQNRSTLCVHTSMLSMIISDNNIDIETLNRDLTPTIQVVSGLDLTDFYVL</sequence>
<dbReference type="EMBL" id="KB294124">
    <property type="protein sequence ID" value="ELU14966.1"/>
    <property type="molecule type" value="Genomic_DNA"/>
</dbReference>
<dbReference type="HOGENOM" id="CLU_1733204_0_0_1"/>
<feature type="non-terminal residue" evidence="3">
    <location>
        <position position="1"/>
    </location>
</feature>
<dbReference type="InterPro" id="IPR038050">
    <property type="entry name" value="Neuro_actylchol_rec"/>
</dbReference>
<dbReference type="AlphaFoldDB" id="R7VF81"/>
<dbReference type="Gene3D" id="1.20.58.390">
    <property type="entry name" value="Neurotransmitter-gated ion-channel transmembrane domain"/>
    <property type="match status" value="1"/>
</dbReference>
<dbReference type="Proteomes" id="UP000014760">
    <property type="component" value="Unassembled WGS sequence"/>
</dbReference>
<gene>
    <name evidence="3" type="ORF">CAPTEDRAFT_205451</name>
</gene>
<name>R7VF81_CAPTE</name>
<dbReference type="EMBL" id="AMQN01038279">
    <property type="status" value="NOT_ANNOTATED_CDS"/>
    <property type="molecule type" value="Genomic_DNA"/>
</dbReference>
<keyword evidence="2" id="KW-0732">Signal</keyword>
<organism evidence="3">
    <name type="scientific">Capitella teleta</name>
    <name type="common">Polychaete worm</name>
    <dbReference type="NCBI Taxonomy" id="283909"/>
    <lineage>
        <taxon>Eukaryota</taxon>
        <taxon>Metazoa</taxon>
        <taxon>Spiralia</taxon>
        <taxon>Lophotrochozoa</taxon>
        <taxon>Annelida</taxon>
        <taxon>Polychaeta</taxon>
        <taxon>Sedentaria</taxon>
        <taxon>Scolecida</taxon>
        <taxon>Capitellidae</taxon>
        <taxon>Capitella</taxon>
    </lineage>
</organism>
<keyword evidence="5" id="KW-1185">Reference proteome</keyword>
<keyword evidence="1" id="KW-1133">Transmembrane helix</keyword>
<reference evidence="3 5" key="2">
    <citation type="journal article" date="2013" name="Nature">
        <title>Insights into bilaterian evolution from three spiralian genomes.</title>
        <authorList>
            <person name="Simakov O."/>
            <person name="Marletaz F."/>
            <person name="Cho S.J."/>
            <person name="Edsinger-Gonzales E."/>
            <person name="Havlak P."/>
            <person name="Hellsten U."/>
            <person name="Kuo D.H."/>
            <person name="Larsson T."/>
            <person name="Lv J."/>
            <person name="Arendt D."/>
            <person name="Savage R."/>
            <person name="Osoegawa K."/>
            <person name="de Jong P."/>
            <person name="Grimwood J."/>
            <person name="Chapman J.A."/>
            <person name="Shapiro H."/>
            <person name="Aerts A."/>
            <person name="Otillar R.P."/>
            <person name="Terry A.Y."/>
            <person name="Boore J.L."/>
            <person name="Grigoriev I.V."/>
            <person name="Lindberg D.R."/>
            <person name="Seaver E.C."/>
            <person name="Weisblat D.A."/>
            <person name="Putnam N.H."/>
            <person name="Rokhsar D.S."/>
        </authorList>
    </citation>
    <scope>NUCLEOTIDE SEQUENCE</scope>
    <source>
        <strain evidence="3 5">I ESC-2004</strain>
    </source>
</reference>
<reference evidence="5" key="1">
    <citation type="submission" date="2012-12" db="EMBL/GenBank/DDBJ databases">
        <authorList>
            <person name="Hellsten U."/>
            <person name="Grimwood J."/>
            <person name="Chapman J.A."/>
            <person name="Shapiro H."/>
            <person name="Aerts A."/>
            <person name="Otillar R.P."/>
            <person name="Terry A.Y."/>
            <person name="Boore J.L."/>
            <person name="Simakov O."/>
            <person name="Marletaz F."/>
            <person name="Cho S.-J."/>
            <person name="Edsinger-Gonzales E."/>
            <person name="Havlak P."/>
            <person name="Kuo D.-H."/>
            <person name="Larsson T."/>
            <person name="Lv J."/>
            <person name="Arendt D."/>
            <person name="Savage R."/>
            <person name="Osoegawa K."/>
            <person name="de Jong P."/>
            <person name="Lindberg D.R."/>
            <person name="Seaver E.C."/>
            <person name="Weisblat D.A."/>
            <person name="Putnam N.H."/>
            <person name="Grigoriev I.V."/>
            <person name="Rokhsar D.S."/>
        </authorList>
    </citation>
    <scope>NUCLEOTIDE SEQUENCE</scope>
    <source>
        <strain evidence="5">I ESC-2004</strain>
    </source>
</reference>
<feature type="chain" id="PRO_5008788995" description="Neurotransmitter-gated ion-channel transmembrane domain-containing protein" evidence="2">
    <location>
        <begin position="24"/>
        <end position="151"/>
    </location>
</feature>
<evidence type="ECO:0000313" key="4">
    <source>
        <dbReference type="EnsemblMetazoa" id="CapteP205451"/>
    </source>
</evidence>
<keyword evidence="1" id="KW-0812">Transmembrane</keyword>
<accession>R7VF81</accession>
<protein>
    <recommendedName>
        <fullName evidence="6">Neurotransmitter-gated ion-channel transmembrane domain-containing protein</fullName>
    </recommendedName>
</protein>
<keyword evidence="1" id="KW-0472">Membrane</keyword>